<dbReference type="Proteomes" id="UP001056978">
    <property type="component" value="Chromosome 8"/>
</dbReference>
<name>A0ACB9YC07_PLABR</name>
<accession>A0ACB9YC07</accession>
<proteinExistence type="predicted"/>
<organism evidence="1 2">
    <name type="scientific">Plasmodium brasilianum</name>
    <dbReference type="NCBI Taxonomy" id="5824"/>
    <lineage>
        <taxon>Eukaryota</taxon>
        <taxon>Sar</taxon>
        <taxon>Alveolata</taxon>
        <taxon>Apicomplexa</taxon>
        <taxon>Aconoidasida</taxon>
        <taxon>Haemosporida</taxon>
        <taxon>Plasmodiidae</taxon>
        <taxon>Plasmodium</taxon>
        <taxon>Plasmodium (Plasmodium)</taxon>
    </lineage>
</organism>
<protein>
    <submittedName>
        <fullName evidence="1">Uncharacterized protein</fullName>
    </submittedName>
</protein>
<comment type="caution">
    <text evidence="1">The sequence shown here is derived from an EMBL/GenBank/DDBJ whole genome shotgun (WGS) entry which is preliminary data.</text>
</comment>
<evidence type="ECO:0000313" key="1">
    <source>
        <dbReference type="EMBL" id="KAI4838707.1"/>
    </source>
</evidence>
<dbReference type="EMBL" id="CM043776">
    <property type="protein sequence ID" value="KAI4838707.1"/>
    <property type="molecule type" value="Genomic_DNA"/>
</dbReference>
<reference evidence="1" key="1">
    <citation type="submission" date="2022-06" db="EMBL/GenBank/DDBJ databases">
        <title>The First Complete Genome of the Simian Malaria Parasite Plasmodium brasilianum.</title>
        <authorList>
            <person name="Bajic M."/>
            <person name="Ravishankar S."/>
        </authorList>
    </citation>
    <scope>NUCLEOTIDE SEQUENCE</scope>
    <source>
        <strain evidence="1">Bolivian I</strain>
    </source>
</reference>
<keyword evidence="2" id="KW-1185">Reference proteome</keyword>
<sequence>MSFLCTISSHRNSDRNNVYIHYGKVERNFYALYKLEHNNYFIKTVINTIFCFNDQKINNVLLAFDILKKNWVNINEKHKKNIICNIYIIYPIDFQYISVMC</sequence>
<gene>
    <name evidence="1" type="ORF">MKS88_002211</name>
</gene>
<evidence type="ECO:0000313" key="2">
    <source>
        <dbReference type="Proteomes" id="UP001056978"/>
    </source>
</evidence>